<dbReference type="GO" id="GO:0008270">
    <property type="term" value="F:zinc ion binding"/>
    <property type="evidence" value="ECO:0007669"/>
    <property type="project" value="UniProtKB-UniRule"/>
</dbReference>
<dbReference type="AlphaFoldDB" id="A0A369YYX1"/>
<dbReference type="InterPro" id="IPR006295">
    <property type="entry name" value="DNA_primase_DnaG"/>
</dbReference>
<comment type="caution">
    <text evidence="16">The sequence shown here is derived from an EMBL/GenBank/DDBJ whole genome shotgun (WGS) entry which is preliminary data.</text>
</comment>
<dbReference type="PANTHER" id="PTHR30313">
    <property type="entry name" value="DNA PRIMASE"/>
    <property type="match status" value="1"/>
</dbReference>
<dbReference type="Pfam" id="PF13155">
    <property type="entry name" value="Toprim_2"/>
    <property type="match status" value="1"/>
</dbReference>
<comment type="domain">
    <text evidence="12">Contains an N-terminal zinc-binding domain, a central core domain that contains the primase activity, and a C-terminal DnaB-binding domain.</text>
</comment>
<dbReference type="FunFam" id="3.90.580.10:FF:000001">
    <property type="entry name" value="DNA primase"/>
    <property type="match status" value="1"/>
</dbReference>
<gene>
    <name evidence="12" type="primary">dnaG</name>
    <name evidence="16" type="ORF">DPV87_08055</name>
</gene>
<dbReference type="Gene3D" id="3.90.580.10">
    <property type="entry name" value="Zinc finger, CHC2-type domain"/>
    <property type="match status" value="1"/>
</dbReference>
<comment type="cofactor">
    <cofactor evidence="12 13 14">
        <name>Zn(2+)</name>
        <dbReference type="ChEBI" id="CHEBI:29105"/>
    </cofactor>
    <text evidence="12 13 14">Binds 1 zinc ion per monomer.</text>
</comment>
<dbReference type="HAMAP" id="MF_00974">
    <property type="entry name" value="DNA_primase_DnaG"/>
    <property type="match status" value="1"/>
</dbReference>
<dbReference type="Pfam" id="PF01807">
    <property type="entry name" value="Zn_ribbon_DnaG"/>
    <property type="match status" value="1"/>
</dbReference>
<evidence type="ECO:0000256" key="13">
    <source>
        <dbReference type="PIRNR" id="PIRNR002811"/>
    </source>
</evidence>
<dbReference type="Gene3D" id="3.40.1360.10">
    <property type="match status" value="1"/>
</dbReference>
<dbReference type="InterPro" id="IPR050219">
    <property type="entry name" value="DnaG_primase"/>
</dbReference>
<evidence type="ECO:0000256" key="3">
    <source>
        <dbReference type="ARBA" id="ARBA00022679"/>
    </source>
</evidence>
<keyword evidence="11 12" id="KW-0804">Transcription</keyword>
<dbReference type="PANTHER" id="PTHR30313:SF2">
    <property type="entry name" value="DNA PRIMASE"/>
    <property type="match status" value="1"/>
</dbReference>
<dbReference type="GO" id="GO:1990077">
    <property type="term" value="C:primosome complex"/>
    <property type="evidence" value="ECO:0007669"/>
    <property type="project" value="UniProtKB-KW"/>
</dbReference>
<name>A0A369YYX1_HAEPA</name>
<dbReference type="SUPFAM" id="SSF56731">
    <property type="entry name" value="DNA primase core"/>
    <property type="match status" value="1"/>
</dbReference>
<dbReference type="InterPro" id="IPR002694">
    <property type="entry name" value="Znf_CHC2"/>
</dbReference>
<dbReference type="GO" id="GO:0003899">
    <property type="term" value="F:DNA-directed RNA polymerase activity"/>
    <property type="evidence" value="ECO:0007669"/>
    <property type="project" value="UniProtKB-UniRule"/>
</dbReference>
<dbReference type="GO" id="GO:0003677">
    <property type="term" value="F:DNA binding"/>
    <property type="evidence" value="ECO:0007669"/>
    <property type="project" value="UniProtKB-KW"/>
</dbReference>
<keyword evidence="9" id="KW-0460">Magnesium</keyword>
<accession>A0A369YYX1</accession>
<evidence type="ECO:0000256" key="1">
    <source>
        <dbReference type="ARBA" id="ARBA00022478"/>
    </source>
</evidence>
<keyword evidence="5 12" id="KW-0235">DNA replication</keyword>
<dbReference type="SUPFAM" id="SSF57783">
    <property type="entry name" value="Zinc beta-ribbon"/>
    <property type="match status" value="1"/>
</dbReference>
<keyword evidence="1 12" id="KW-0240">DNA-directed RNA polymerase</keyword>
<dbReference type="RefSeq" id="WP_111315798.1">
    <property type="nucleotide sequence ID" value="NZ_QEPW01000014.1"/>
</dbReference>
<dbReference type="InterPro" id="IPR037068">
    <property type="entry name" value="DNA_primase_core_N_sf"/>
</dbReference>
<dbReference type="Gene3D" id="1.10.860.10">
    <property type="entry name" value="DNAb Helicase, Chain A"/>
    <property type="match status" value="1"/>
</dbReference>
<evidence type="ECO:0000256" key="10">
    <source>
        <dbReference type="ARBA" id="ARBA00023125"/>
    </source>
</evidence>
<dbReference type="InterPro" id="IPR019475">
    <property type="entry name" value="DNA_primase_DnaB-bd"/>
</dbReference>
<dbReference type="Gene3D" id="1.20.50.20">
    <property type="entry name" value="DnaG, RNA polymerase domain, helical bundle"/>
    <property type="match status" value="1"/>
</dbReference>
<feature type="zinc finger region" description="CHC2-type" evidence="12 14">
    <location>
        <begin position="40"/>
        <end position="64"/>
    </location>
</feature>
<organism evidence="16 17">
    <name type="scientific">Haemophilus parainfluenzae</name>
    <dbReference type="NCBI Taxonomy" id="729"/>
    <lineage>
        <taxon>Bacteria</taxon>
        <taxon>Pseudomonadati</taxon>
        <taxon>Pseudomonadota</taxon>
        <taxon>Gammaproteobacteria</taxon>
        <taxon>Pasteurellales</taxon>
        <taxon>Pasteurellaceae</taxon>
        <taxon>Haemophilus</taxon>
    </lineage>
</organism>
<comment type="similarity">
    <text evidence="12 13">Belongs to the DnaG primase family.</text>
</comment>
<keyword evidence="2 12" id="KW-0639">Primosome</keyword>
<sequence>MKGSIPRQFIDDLLTKSNIVDVINARVKLKKAGRDYQACCPFHHEKTPSFTVSEKKQFYYCFGCGAKGNAISFLMDYDKLEFVEAVEELAASAGLEVPYEKRPNQFGNKPDVSYQTKRNLYDLMQEIASFYQAQLPLNIPAQSYLQQRGLSPDIIDRFQIGYVPNAMDTVLRQFGKNREEQKKLFDLGMLSRNDRGNVYDKFRNRIMFPIRDKRGRTVAFGGRVLTDEKPKYLNSPETITYHKGNELYGLYEALQINDEPEKLLVVEGYMDVVALAQFGVNYAVASLGTSTTSEQIQLLFRSTEQVICCYDGDRAGRDAAWRALENALPYLEDGRQIKFIFLPDGEDPDTYIRQYGKEKFEEYIEQAQSLTEFLFAHLSPQVDFSTQEGRGKLVALAAPLIRQIPGDMLRLSLRNMLAQKLGIFDQSQLESLIPNQIDKAEPKPKTPQKTIKKTPMRVVISLLLQNSQLVNRISDVGLQALKHEAGYELLAKLTALCREREGITTGQILEYFRDTEFSKPLEILASWDHLLDDLEIINAFSQNYRRLNIQAIERDIEMLIAKERAEGLTDQERAILVNLLKGKEEQKKQLVNPS</sequence>
<dbReference type="GO" id="GO:0000428">
    <property type="term" value="C:DNA-directed RNA polymerase complex"/>
    <property type="evidence" value="ECO:0007669"/>
    <property type="project" value="UniProtKB-KW"/>
</dbReference>
<comment type="catalytic activity">
    <reaction evidence="12">
        <text>ssDNA + n NTP = ssDNA/pppN(pN)n-1 hybrid + (n-1) diphosphate.</text>
        <dbReference type="EC" id="2.7.7.101"/>
    </reaction>
</comment>
<evidence type="ECO:0000256" key="14">
    <source>
        <dbReference type="PIRSR" id="PIRSR002811-1"/>
    </source>
</evidence>
<dbReference type="InterPro" id="IPR034151">
    <property type="entry name" value="TOPRIM_DnaG_bac"/>
</dbReference>
<dbReference type="SUPFAM" id="SSF117023">
    <property type="entry name" value="DNA primase DnaG, C-terminal domain"/>
    <property type="match status" value="1"/>
</dbReference>
<dbReference type="PIRSF" id="PIRSF002811">
    <property type="entry name" value="DnaG"/>
    <property type="match status" value="1"/>
</dbReference>
<comment type="function">
    <text evidence="12 13">RNA polymerase that catalyzes the synthesis of short RNA molecules used as primers for DNA polymerase during DNA replication.</text>
</comment>
<evidence type="ECO:0000259" key="15">
    <source>
        <dbReference type="PROSITE" id="PS50880"/>
    </source>
</evidence>
<dbReference type="Pfam" id="PF10410">
    <property type="entry name" value="DnaB_bind"/>
    <property type="match status" value="1"/>
</dbReference>
<keyword evidence="4 12" id="KW-0548">Nucleotidyltransferase</keyword>
<keyword evidence="10 12" id="KW-0238">DNA-binding</keyword>
<evidence type="ECO:0000256" key="9">
    <source>
        <dbReference type="ARBA" id="ARBA00022842"/>
    </source>
</evidence>
<evidence type="ECO:0000256" key="6">
    <source>
        <dbReference type="ARBA" id="ARBA00022723"/>
    </source>
</evidence>
<dbReference type="Gene3D" id="3.90.980.10">
    <property type="entry name" value="DNA primase, catalytic core, N-terminal domain"/>
    <property type="match status" value="1"/>
</dbReference>
<dbReference type="InterPro" id="IPR030846">
    <property type="entry name" value="DnaG_bac"/>
</dbReference>
<evidence type="ECO:0000256" key="7">
    <source>
        <dbReference type="ARBA" id="ARBA00022771"/>
    </source>
</evidence>
<dbReference type="InterPro" id="IPR013173">
    <property type="entry name" value="DNA_primase_DnaG_DnaB-bd_dom"/>
</dbReference>
<dbReference type="FunFam" id="3.90.980.10:FF:000001">
    <property type="entry name" value="DNA primase"/>
    <property type="match status" value="1"/>
</dbReference>
<dbReference type="Pfam" id="PF08278">
    <property type="entry name" value="DnaG_DnaB_bind"/>
    <property type="match status" value="1"/>
</dbReference>
<dbReference type="EMBL" id="QEPW01000014">
    <property type="protein sequence ID" value="RDE89886.1"/>
    <property type="molecule type" value="Genomic_DNA"/>
</dbReference>
<dbReference type="GO" id="GO:0006269">
    <property type="term" value="P:DNA replication, synthesis of primer"/>
    <property type="evidence" value="ECO:0007669"/>
    <property type="project" value="UniProtKB-UniRule"/>
</dbReference>
<evidence type="ECO:0000256" key="4">
    <source>
        <dbReference type="ARBA" id="ARBA00022695"/>
    </source>
</evidence>
<dbReference type="CDD" id="cd03364">
    <property type="entry name" value="TOPRIM_DnaG_primases"/>
    <property type="match status" value="1"/>
</dbReference>
<keyword evidence="3 12" id="KW-0808">Transferase</keyword>
<evidence type="ECO:0000313" key="17">
    <source>
        <dbReference type="Proteomes" id="UP000253910"/>
    </source>
</evidence>
<evidence type="ECO:0000256" key="5">
    <source>
        <dbReference type="ARBA" id="ARBA00022705"/>
    </source>
</evidence>
<evidence type="ECO:0000256" key="12">
    <source>
        <dbReference type="HAMAP-Rule" id="MF_00974"/>
    </source>
</evidence>
<dbReference type="GO" id="GO:0005737">
    <property type="term" value="C:cytoplasm"/>
    <property type="evidence" value="ECO:0007669"/>
    <property type="project" value="TreeGrafter"/>
</dbReference>
<comment type="subunit">
    <text evidence="12">Monomer. Interacts with DnaB.</text>
</comment>
<dbReference type="Pfam" id="PF08275">
    <property type="entry name" value="DNAG_N"/>
    <property type="match status" value="1"/>
</dbReference>
<dbReference type="SMART" id="SM00493">
    <property type="entry name" value="TOPRIM"/>
    <property type="match status" value="1"/>
</dbReference>
<reference evidence="16 17" key="1">
    <citation type="submission" date="2018-05" db="EMBL/GenBank/DDBJ databases">
        <title>Draft Genome Sequences for a Diverse set of 7 Haemophilus Species.</title>
        <authorList>
            <person name="Nichols M."/>
            <person name="Topaz N."/>
            <person name="Wang X."/>
            <person name="Wang X."/>
            <person name="Boxrud D."/>
        </authorList>
    </citation>
    <scope>NUCLEOTIDE SEQUENCE [LARGE SCALE GENOMIC DNA]</scope>
    <source>
        <strain evidence="16 17">C2008001710</strain>
    </source>
</reference>
<keyword evidence="8 12" id="KW-0862">Zinc</keyword>
<keyword evidence="7 12" id="KW-0863">Zinc-finger</keyword>
<keyword evidence="6 12" id="KW-0479">Metal-binding</keyword>
<dbReference type="SMART" id="SM00766">
    <property type="entry name" value="DnaG_DnaB_bind"/>
    <property type="match status" value="1"/>
</dbReference>
<proteinExistence type="inferred from homology"/>
<feature type="domain" description="Toprim" evidence="15">
    <location>
        <begin position="261"/>
        <end position="343"/>
    </location>
</feature>
<evidence type="ECO:0000313" key="16">
    <source>
        <dbReference type="EMBL" id="RDE89886.1"/>
    </source>
</evidence>
<dbReference type="FunFam" id="3.40.1360.10:FF:000002">
    <property type="entry name" value="DNA primase"/>
    <property type="match status" value="1"/>
</dbReference>
<evidence type="ECO:0000256" key="8">
    <source>
        <dbReference type="ARBA" id="ARBA00022833"/>
    </source>
</evidence>
<evidence type="ECO:0000256" key="2">
    <source>
        <dbReference type="ARBA" id="ARBA00022515"/>
    </source>
</evidence>
<dbReference type="Proteomes" id="UP000253910">
    <property type="component" value="Unassembled WGS sequence"/>
</dbReference>
<dbReference type="SMART" id="SM00400">
    <property type="entry name" value="ZnF_CHCC"/>
    <property type="match status" value="1"/>
</dbReference>
<dbReference type="InterPro" id="IPR036977">
    <property type="entry name" value="DNA_primase_Znf_CHC2"/>
</dbReference>
<dbReference type="EC" id="2.7.7.101" evidence="12"/>
<dbReference type="PROSITE" id="PS50880">
    <property type="entry name" value="TOPRIM"/>
    <property type="match status" value="1"/>
</dbReference>
<dbReference type="InterPro" id="IPR013264">
    <property type="entry name" value="DNAG_N"/>
</dbReference>
<protein>
    <recommendedName>
        <fullName evidence="12 13">DNA primase</fullName>
        <ecNumber evidence="12">2.7.7.101</ecNumber>
    </recommendedName>
</protein>
<dbReference type="InterPro" id="IPR016136">
    <property type="entry name" value="DNA_helicase_N/primase_C"/>
</dbReference>
<dbReference type="InterPro" id="IPR006171">
    <property type="entry name" value="TOPRIM_dom"/>
</dbReference>
<dbReference type="NCBIfam" id="TIGR01391">
    <property type="entry name" value="dnaG"/>
    <property type="match status" value="1"/>
</dbReference>
<evidence type="ECO:0000256" key="11">
    <source>
        <dbReference type="ARBA" id="ARBA00023163"/>
    </source>
</evidence>